<gene>
    <name evidence="1" type="ORF">AXG55_02865</name>
</gene>
<evidence type="ECO:0000313" key="2">
    <source>
        <dbReference type="Proteomes" id="UP000184731"/>
    </source>
</evidence>
<dbReference type="Proteomes" id="UP000184731">
    <property type="component" value="Chromosome"/>
</dbReference>
<dbReference type="Gene3D" id="3.40.190.10">
    <property type="entry name" value="Periplasmic binding protein-like II"/>
    <property type="match status" value="2"/>
</dbReference>
<dbReference type="PANTHER" id="PTHR38834:SF3">
    <property type="entry name" value="SOLUTE-BINDING PROTEIN FAMILY 3_N-TERMINAL DOMAIN-CONTAINING PROTEIN"/>
    <property type="match status" value="1"/>
</dbReference>
<accession>A0A1L4CYA6</accession>
<evidence type="ECO:0000313" key="1">
    <source>
        <dbReference type="EMBL" id="APJ02915.1"/>
    </source>
</evidence>
<dbReference type="SUPFAM" id="SSF53850">
    <property type="entry name" value="Periplasmic binding protein-like II"/>
    <property type="match status" value="1"/>
</dbReference>
<dbReference type="STRING" id="1915309.AXG55_02865"/>
<dbReference type="OrthoDB" id="5293613at2"/>
<name>A0A1L4CYA6_9BACT</name>
<reference evidence="1 2" key="1">
    <citation type="submission" date="2016-10" db="EMBL/GenBank/DDBJ databases">
        <title>Silvanigrella aquatica sp. nov., isolated from a freshwater lake located in the Black Forest, Germany, description of Silvanigrellaceae fam. nov., Silvanigrellales ord. nov., reclassification of the order Bdellovibrionales in the class Oligoflexia, reclassification of the families Bacteriovoracaceae and Halobacteriovoraceae in the new order Bacteriovoracales ord. nov., and reclassification of the family Pseudobacteriovoracaceae in the order Oligoflexiales.</title>
        <authorList>
            <person name="Hahn M.W."/>
            <person name="Schmidt J."/>
            <person name="Koll U."/>
            <person name="Rohde M."/>
            <person name="Verbag S."/>
            <person name="Pitt A."/>
            <person name="Nakai R."/>
            <person name="Naganuma T."/>
            <person name="Lang E."/>
        </authorList>
    </citation>
    <scope>NUCLEOTIDE SEQUENCE [LARGE SCALE GENOMIC DNA]</scope>
    <source>
        <strain evidence="1 2">MWH-Nonnen-W8red</strain>
    </source>
</reference>
<dbReference type="RefSeq" id="WP_148696626.1">
    <property type="nucleotide sequence ID" value="NZ_CP017834.1"/>
</dbReference>
<sequence>MSSHFTKLDFMKWQNFRAYMSKLIIFGCIALILPNNSYAKKNNITLLTPPSPSKFHFEIAHEIFKLSELNAKIHIELYPNIYKKMDSCGENPNNIFATIAVLNENNTRKYYNILNILTIETSFYSLKSSKKKSTNIDEVKNLDHVCVWLDSVLNKYLINQGFENLYPVPTLNQCTKMLFENKVDALYASESSLMKSTKALGLDALMLKKGYAPMQVTFYLAITKNAPKDIIQRLNNSAEILKSSGRYDEILEKYKKELFLPE</sequence>
<proteinExistence type="predicted"/>
<dbReference type="KEGG" id="saqi:AXG55_02865"/>
<dbReference type="PANTHER" id="PTHR38834">
    <property type="entry name" value="PERIPLASMIC SUBSTRATE BINDING PROTEIN FAMILY 3"/>
    <property type="match status" value="1"/>
</dbReference>
<dbReference type="EMBL" id="CP017834">
    <property type="protein sequence ID" value="APJ02915.1"/>
    <property type="molecule type" value="Genomic_DNA"/>
</dbReference>
<organism evidence="1 2">
    <name type="scientific">Silvanigrella aquatica</name>
    <dbReference type="NCBI Taxonomy" id="1915309"/>
    <lineage>
        <taxon>Bacteria</taxon>
        <taxon>Pseudomonadati</taxon>
        <taxon>Bdellovibrionota</taxon>
        <taxon>Oligoflexia</taxon>
        <taxon>Silvanigrellales</taxon>
        <taxon>Silvanigrellaceae</taxon>
        <taxon>Silvanigrella</taxon>
    </lineage>
</organism>
<keyword evidence="2" id="KW-1185">Reference proteome</keyword>
<protein>
    <submittedName>
        <fullName evidence="1">Uncharacterized protein</fullName>
    </submittedName>
</protein>
<dbReference type="AlphaFoldDB" id="A0A1L4CYA6"/>